<reference evidence="1 2" key="1">
    <citation type="submission" date="2016-10" db="EMBL/GenBank/DDBJ databases">
        <authorList>
            <person name="de Groot N.N."/>
        </authorList>
    </citation>
    <scope>NUCLEOTIDE SEQUENCE [LARGE SCALE GENOMIC DNA]</scope>
    <source>
        <strain evidence="1 2">CGMCC 1.3702</strain>
    </source>
</reference>
<sequence>MKTFHAKDEHYRAGSAAFYFERVTIVERKAHTEQYSLNLLSP</sequence>
<accession>A0A1I0Z5K8</accession>
<proteinExistence type="predicted"/>
<gene>
    <name evidence="1" type="ORF">SAMN04488072_109101</name>
</gene>
<name>A0A1I0Z5K8_9BACI</name>
<evidence type="ECO:0000313" key="2">
    <source>
        <dbReference type="Proteomes" id="UP000198642"/>
    </source>
</evidence>
<dbReference type="Proteomes" id="UP000198642">
    <property type="component" value="Unassembled WGS sequence"/>
</dbReference>
<protein>
    <submittedName>
        <fullName evidence="1">Uncharacterized protein</fullName>
    </submittedName>
</protein>
<dbReference type="AlphaFoldDB" id="A0A1I0Z5K8"/>
<evidence type="ECO:0000313" key="1">
    <source>
        <dbReference type="EMBL" id="SFB19543.1"/>
    </source>
</evidence>
<dbReference type="EMBL" id="FOJW01000009">
    <property type="protein sequence ID" value="SFB19543.1"/>
    <property type="molecule type" value="Genomic_DNA"/>
</dbReference>
<keyword evidence="2" id="KW-1185">Reference proteome</keyword>
<dbReference type="RefSeq" id="WP_280141265.1">
    <property type="nucleotide sequence ID" value="NZ_FOJW01000009.1"/>
</dbReference>
<organism evidence="1 2">
    <name type="scientific">Lentibacillus halodurans</name>
    <dbReference type="NCBI Taxonomy" id="237679"/>
    <lineage>
        <taxon>Bacteria</taxon>
        <taxon>Bacillati</taxon>
        <taxon>Bacillota</taxon>
        <taxon>Bacilli</taxon>
        <taxon>Bacillales</taxon>
        <taxon>Bacillaceae</taxon>
        <taxon>Lentibacillus</taxon>
    </lineage>
</organism>